<feature type="region of interest" description="Disordered" evidence="1">
    <location>
        <begin position="26"/>
        <end position="65"/>
    </location>
</feature>
<evidence type="ECO:0000256" key="1">
    <source>
        <dbReference type="SAM" id="MobiDB-lite"/>
    </source>
</evidence>
<organism evidence="3 4">
    <name type="scientific">Mycobacterium deserti</name>
    <dbReference type="NCBI Taxonomy" id="2978347"/>
    <lineage>
        <taxon>Bacteria</taxon>
        <taxon>Bacillati</taxon>
        <taxon>Actinomycetota</taxon>
        <taxon>Actinomycetes</taxon>
        <taxon>Mycobacteriales</taxon>
        <taxon>Mycobacteriaceae</taxon>
        <taxon>Mycobacterium</taxon>
    </lineage>
</organism>
<reference evidence="4" key="1">
    <citation type="submission" date="2023-07" db="EMBL/GenBank/DDBJ databases">
        <authorList>
            <person name="Deng Y."/>
            <person name="Zhang Y.-Q."/>
        </authorList>
    </citation>
    <scope>NUCLEOTIDE SEQUENCE [LARGE SCALE GENOMIC DNA]</scope>
    <source>
        <strain evidence="4">CPCC 205710</strain>
    </source>
</reference>
<feature type="chain" id="PRO_5046940029" description="Lipoprotein" evidence="2">
    <location>
        <begin position="23"/>
        <end position="147"/>
    </location>
</feature>
<proteinExistence type="predicted"/>
<feature type="compositionally biased region" description="Low complexity" evidence="1">
    <location>
        <begin position="41"/>
        <end position="56"/>
    </location>
</feature>
<dbReference type="RefSeq" id="WP_260995661.1">
    <property type="nucleotide sequence ID" value="NZ_JAODWD010000006.1"/>
</dbReference>
<accession>A0ABT2MH88</accession>
<keyword evidence="4" id="KW-1185">Reference proteome</keyword>
<keyword evidence="2" id="KW-0732">Signal</keyword>
<dbReference type="Proteomes" id="UP001206639">
    <property type="component" value="Unassembled WGS sequence"/>
</dbReference>
<sequence>MKTHVRMTAAALVLVGVTTACQQTTEGSVAMTTEPGPPLTSSPRTPSSTVPGLPGLPGLPIPGIPLPTRNTDLPVVPAPPNALSMTCTEFNELDEATRVAVIREILKQENNPLGPDGESIGQMLVEAACQFLPQATVNEVLLGAPPP</sequence>
<name>A0ABT2MH88_9MYCO</name>
<dbReference type="PROSITE" id="PS51257">
    <property type="entry name" value="PROKAR_LIPOPROTEIN"/>
    <property type="match status" value="1"/>
</dbReference>
<evidence type="ECO:0000313" key="3">
    <source>
        <dbReference type="EMBL" id="MCT7661617.1"/>
    </source>
</evidence>
<feature type="signal peptide" evidence="2">
    <location>
        <begin position="1"/>
        <end position="22"/>
    </location>
</feature>
<dbReference type="EMBL" id="JAODWD010000006">
    <property type="protein sequence ID" value="MCT7661617.1"/>
    <property type="molecule type" value="Genomic_DNA"/>
</dbReference>
<evidence type="ECO:0000313" key="4">
    <source>
        <dbReference type="Proteomes" id="UP001206639"/>
    </source>
</evidence>
<comment type="caution">
    <text evidence="3">The sequence shown here is derived from an EMBL/GenBank/DDBJ whole genome shotgun (WGS) entry which is preliminary data.</text>
</comment>
<protein>
    <recommendedName>
        <fullName evidence="5">Lipoprotein</fullName>
    </recommendedName>
</protein>
<gene>
    <name evidence="3" type="ORF">N4S67_24735</name>
</gene>
<evidence type="ECO:0000256" key="2">
    <source>
        <dbReference type="SAM" id="SignalP"/>
    </source>
</evidence>
<evidence type="ECO:0008006" key="5">
    <source>
        <dbReference type="Google" id="ProtNLM"/>
    </source>
</evidence>